<dbReference type="InterPro" id="IPR020843">
    <property type="entry name" value="ER"/>
</dbReference>
<gene>
    <name evidence="3" type="ORF">GCM10010994_33800</name>
</gene>
<dbReference type="EMBL" id="BMGG01000006">
    <property type="protein sequence ID" value="GGC72681.1"/>
    <property type="molecule type" value="Genomic_DNA"/>
</dbReference>
<dbReference type="SMART" id="SM00829">
    <property type="entry name" value="PKS_ER"/>
    <property type="match status" value="1"/>
</dbReference>
<sequence>MSESREIHLVRRPSGIPVEEDFAVVTGPSPEPAEGEVQLQAVFVSVDPYMRPRLDADQPLNAPMLGGGIARVIKSRHASLREGQLVRHALGMRERFVSNGAGLTALNPDPSLPLSVYMHALGMTGLTAYAGLLEVGALKNGEQVFVSTAAGAVGSVAAQIAKIKDCYVVGSTGSEDKAEWLRTTAGLDAVINYKATPIAAALQAATPKGIDVYYENVGGDHLDAALTRMNLRGRIPVCGMISTYNGGHDGVRNLFNVIYPRIRIEGFLVGDFGHLNERFIEDMTAWIKSGRIKYQETILDGFARAPEGLIGLFRGYNSGKMLIRVAD</sequence>
<dbReference type="Proteomes" id="UP000637002">
    <property type="component" value="Unassembled WGS sequence"/>
</dbReference>
<dbReference type="Gene3D" id="3.90.180.10">
    <property type="entry name" value="Medium-chain alcohol dehydrogenases, catalytic domain"/>
    <property type="match status" value="1"/>
</dbReference>
<dbReference type="PANTHER" id="PTHR43205:SF7">
    <property type="entry name" value="PROSTAGLANDIN REDUCTASE 1"/>
    <property type="match status" value="1"/>
</dbReference>
<dbReference type="Pfam" id="PF16884">
    <property type="entry name" value="ADH_N_2"/>
    <property type="match status" value="1"/>
</dbReference>
<dbReference type="RefSeq" id="WP_188610363.1">
    <property type="nucleotide sequence ID" value="NZ_BMGG01000006.1"/>
</dbReference>
<protein>
    <submittedName>
        <fullName evidence="3">NADP-dependent oxidoreductase</fullName>
    </submittedName>
</protein>
<evidence type="ECO:0000313" key="3">
    <source>
        <dbReference type="EMBL" id="GGC72681.1"/>
    </source>
</evidence>
<dbReference type="SUPFAM" id="SSF51735">
    <property type="entry name" value="NAD(P)-binding Rossmann-fold domains"/>
    <property type="match status" value="1"/>
</dbReference>
<dbReference type="FunFam" id="3.40.50.720:FF:000121">
    <property type="entry name" value="Prostaglandin reductase 2"/>
    <property type="match status" value="1"/>
</dbReference>
<dbReference type="InterPro" id="IPR013149">
    <property type="entry name" value="ADH-like_C"/>
</dbReference>
<evidence type="ECO:0000256" key="1">
    <source>
        <dbReference type="ARBA" id="ARBA00023002"/>
    </source>
</evidence>
<dbReference type="GO" id="GO:0016628">
    <property type="term" value="F:oxidoreductase activity, acting on the CH-CH group of donors, NAD or NADP as acceptor"/>
    <property type="evidence" value="ECO:0007669"/>
    <property type="project" value="InterPro"/>
</dbReference>
<name>A0A916UH39_9HYPH</name>
<keyword evidence="1" id="KW-0560">Oxidoreductase</keyword>
<dbReference type="InterPro" id="IPR036291">
    <property type="entry name" value="NAD(P)-bd_dom_sf"/>
</dbReference>
<dbReference type="CDD" id="cd05288">
    <property type="entry name" value="PGDH"/>
    <property type="match status" value="1"/>
</dbReference>
<organism evidence="3 4">
    <name type="scientific">Chelatococcus reniformis</name>
    <dbReference type="NCBI Taxonomy" id="1494448"/>
    <lineage>
        <taxon>Bacteria</taxon>
        <taxon>Pseudomonadati</taxon>
        <taxon>Pseudomonadota</taxon>
        <taxon>Alphaproteobacteria</taxon>
        <taxon>Hyphomicrobiales</taxon>
        <taxon>Chelatococcaceae</taxon>
        <taxon>Chelatococcus</taxon>
    </lineage>
</organism>
<proteinExistence type="predicted"/>
<accession>A0A916UH39</accession>
<dbReference type="InterPro" id="IPR041694">
    <property type="entry name" value="ADH_N_2"/>
</dbReference>
<evidence type="ECO:0000259" key="2">
    <source>
        <dbReference type="SMART" id="SM00829"/>
    </source>
</evidence>
<feature type="domain" description="Enoyl reductase (ER)" evidence="2">
    <location>
        <begin position="20"/>
        <end position="323"/>
    </location>
</feature>
<keyword evidence="4" id="KW-1185">Reference proteome</keyword>
<dbReference type="SUPFAM" id="SSF50129">
    <property type="entry name" value="GroES-like"/>
    <property type="match status" value="1"/>
</dbReference>
<reference evidence="3" key="1">
    <citation type="journal article" date="2014" name="Int. J. Syst. Evol. Microbiol.">
        <title>Complete genome sequence of Corynebacterium casei LMG S-19264T (=DSM 44701T), isolated from a smear-ripened cheese.</title>
        <authorList>
            <consortium name="US DOE Joint Genome Institute (JGI-PGF)"/>
            <person name="Walter F."/>
            <person name="Albersmeier A."/>
            <person name="Kalinowski J."/>
            <person name="Ruckert C."/>
        </authorList>
    </citation>
    <scope>NUCLEOTIDE SEQUENCE</scope>
    <source>
        <strain evidence="3">CGMCC 1.12919</strain>
    </source>
</reference>
<dbReference type="PANTHER" id="PTHR43205">
    <property type="entry name" value="PROSTAGLANDIN REDUCTASE"/>
    <property type="match status" value="1"/>
</dbReference>
<dbReference type="AlphaFoldDB" id="A0A916UH39"/>
<dbReference type="Pfam" id="PF00107">
    <property type="entry name" value="ADH_zinc_N"/>
    <property type="match status" value="1"/>
</dbReference>
<evidence type="ECO:0000313" key="4">
    <source>
        <dbReference type="Proteomes" id="UP000637002"/>
    </source>
</evidence>
<dbReference type="InterPro" id="IPR011032">
    <property type="entry name" value="GroES-like_sf"/>
</dbReference>
<dbReference type="InterPro" id="IPR045010">
    <property type="entry name" value="MDR_fam"/>
</dbReference>
<reference evidence="3" key="2">
    <citation type="submission" date="2020-09" db="EMBL/GenBank/DDBJ databases">
        <authorList>
            <person name="Sun Q."/>
            <person name="Zhou Y."/>
        </authorList>
    </citation>
    <scope>NUCLEOTIDE SEQUENCE</scope>
    <source>
        <strain evidence="3">CGMCC 1.12919</strain>
    </source>
</reference>
<comment type="caution">
    <text evidence="3">The sequence shown here is derived from an EMBL/GenBank/DDBJ whole genome shotgun (WGS) entry which is preliminary data.</text>
</comment>
<dbReference type="Gene3D" id="3.40.50.720">
    <property type="entry name" value="NAD(P)-binding Rossmann-like Domain"/>
    <property type="match status" value="1"/>
</dbReference>